<sequence length="430" mass="50157">MFRRFYFYLNVRGKLHYSTATRSECIPDIVINGRHFERDEWSNVTPKVLSHIGRKLHSQQGHPLFLIKQRIIEFFYKRFAGSRGNPIFSVHENLDPVVTIKQNFDSLLIPKDHVSRNKSDCYYVNSNYLLRAHTTAHQAELIGMGLNNFLIAGDVYRRDEIDANHYPIFHQLDAVRLLGKHDVFKSLDDGAKMEVFDKMGARTAEKQERHTLEACKVMEDELKSTLVALARHLFGQDTRYRWVDAYFPFTHPSWELEVFHRDNWLELLGCGVMEQKILDDAGAHDRIGWAFGLGLERLAMCLYDIPDIRLFWSQDSGFLSQFADKTPHDAIKYMPVSVYPQCINDISFWLPEDGSFTSNDFFDLVREVGGDIVEQITLVDNFTHPKTQRTSHCYRIVYRHMEKTLTQQEVNTVHKQIEKEAAHKLNISIR</sequence>
<comment type="similarity">
    <text evidence="2">Belongs to the class-II aminoacyl-tRNA synthetase family.</text>
</comment>
<dbReference type="GO" id="GO:0004826">
    <property type="term" value="F:phenylalanine-tRNA ligase activity"/>
    <property type="evidence" value="ECO:0007669"/>
    <property type="project" value="UniProtKB-EC"/>
</dbReference>
<name>A0AAD7ZZJ3_DIPPU</name>
<feature type="domain" description="FDX-ACB" evidence="18">
    <location>
        <begin position="337"/>
        <end position="430"/>
    </location>
</feature>
<keyword evidence="11" id="KW-0496">Mitochondrion</keyword>
<dbReference type="SMART" id="SM00896">
    <property type="entry name" value="FDX-ACB"/>
    <property type="match status" value="1"/>
</dbReference>
<dbReference type="InterPro" id="IPR005121">
    <property type="entry name" value="Fdx_antiC-bd"/>
</dbReference>
<dbReference type="Gene3D" id="3.30.70.380">
    <property type="entry name" value="Ferrodoxin-fold anticodon-binding domain"/>
    <property type="match status" value="1"/>
</dbReference>
<evidence type="ECO:0000256" key="16">
    <source>
        <dbReference type="ARBA" id="ARBA00073229"/>
    </source>
</evidence>
<evidence type="ECO:0000256" key="3">
    <source>
        <dbReference type="ARBA" id="ARBA00011245"/>
    </source>
</evidence>
<keyword evidence="6" id="KW-0547">Nucleotide-binding</keyword>
<keyword evidence="12" id="KW-0030">Aminoacyl-tRNA synthetase</keyword>
<dbReference type="NCBIfam" id="TIGR00469">
    <property type="entry name" value="pheS_mito"/>
    <property type="match status" value="1"/>
</dbReference>
<dbReference type="EMBL" id="JASPKZ010004919">
    <property type="protein sequence ID" value="KAJ9589668.1"/>
    <property type="molecule type" value="Genomic_DNA"/>
</dbReference>
<evidence type="ECO:0000256" key="8">
    <source>
        <dbReference type="ARBA" id="ARBA00022917"/>
    </source>
</evidence>
<dbReference type="PROSITE" id="PS51447">
    <property type="entry name" value="FDX_ACB"/>
    <property type="match status" value="1"/>
</dbReference>
<dbReference type="EC" id="6.1.1.20" evidence="4"/>
<proteinExistence type="inferred from homology"/>
<dbReference type="PROSITE" id="PS50862">
    <property type="entry name" value="AA_TRNA_LIGASE_II"/>
    <property type="match status" value="1"/>
</dbReference>
<accession>A0AAD7ZZJ3</accession>
<evidence type="ECO:0000256" key="13">
    <source>
        <dbReference type="ARBA" id="ARBA00031194"/>
    </source>
</evidence>
<evidence type="ECO:0000256" key="2">
    <source>
        <dbReference type="ARBA" id="ARBA00008226"/>
    </source>
</evidence>
<keyword evidence="10" id="KW-0007">Acetylation</keyword>
<dbReference type="Proteomes" id="UP001233999">
    <property type="component" value="Unassembled WGS sequence"/>
</dbReference>
<dbReference type="InterPro" id="IPR004530">
    <property type="entry name" value="Phe-tRNA-synth_IIc_mito"/>
</dbReference>
<evidence type="ECO:0000259" key="18">
    <source>
        <dbReference type="PROSITE" id="PS51447"/>
    </source>
</evidence>
<evidence type="ECO:0000256" key="12">
    <source>
        <dbReference type="ARBA" id="ARBA00023146"/>
    </source>
</evidence>
<evidence type="ECO:0000313" key="20">
    <source>
        <dbReference type="Proteomes" id="UP001233999"/>
    </source>
</evidence>
<dbReference type="AlphaFoldDB" id="A0AAD7ZZJ3"/>
<gene>
    <name evidence="19" type="ORF">L9F63_017112</name>
</gene>
<dbReference type="Pfam" id="PF03147">
    <property type="entry name" value="FDX-ACB"/>
    <property type="match status" value="1"/>
</dbReference>
<reference evidence="19" key="1">
    <citation type="journal article" date="2023" name="IScience">
        <title>Live-bearing cockroach genome reveals convergent evolutionary mechanisms linked to viviparity in insects and beyond.</title>
        <authorList>
            <person name="Fouks B."/>
            <person name="Harrison M.C."/>
            <person name="Mikhailova A.A."/>
            <person name="Marchal E."/>
            <person name="English S."/>
            <person name="Carruthers M."/>
            <person name="Jennings E.C."/>
            <person name="Chiamaka E.L."/>
            <person name="Frigard R.A."/>
            <person name="Pippel M."/>
            <person name="Attardo G.M."/>
            <person name="Benoit J.B."/>
            <person name="Bornberg-Bauer E."/>
            <person name="Tobe S.S."/>
        </authorList>
    </citation>
    <scope>NUCLEOTIDE SEQUENCE</scope>
    <source>
        <strain evidence="19">Stay&amp;Tobe</strain>
    </source>
</reference>
<comment type="caution">
    <text evidence="19">The sequence shown here is derived from an EMBL/GenBank/DDBJ whole genome shotgun (WGS) entry which is preliminary data.</text>
</comment>
<evidence type="ECO:0000256" key="10">
    <source>
        <dbReference type="ARBA" id="ARBA00022990"/>
    </source>
</evidence>
<evidence type="ECO:0000256" key="9">
    <source>
        <dbReference type="ARBA" id="ARBA00022946"/>
    </source>
</evidence>
<dbReference type="Pfam" id="PF01409">
    <property type="entry name" value="tRNA-synt_2d"/>
    <property type="match status" value="2"/>
</dbReference>
<comment type="subcellular location">
    <subcellularLocation>
        <location evidence="1">Mitochondrion matrix</location>
    </subcellularLocation>
</comment>
<protein>
    <recommendedName>
        <fullName evidence="16">Phenylalanine--tRNA ligase, mitochondrial</fullName>
        <ecNumber evidence="4">6.1.1.20</ecNumber>
    </recommendedName>
    <alternativeName>
        <fullName evidence="13">Phenylalanyl-tRNA synthetase</fullName>
    </alternativeName>
</protein>
<evidence type="ECO:0000256" key="11">
    <source>
        <dbReference type="ARBA" id="ARBA00023128"/>
    </source>
</evidence>
<dbReference type="GO" id="GO:0005759">
    <property type="term" value="C:mitochondrial matrix"/>
    <property type="evidence" value="ECO:0007669"/>
    <property type="project" value="UniProtKB-SubCell"/>
</dbReference>
<evidence type="ECO:0000313" key="19">
    <source>
        <dbReference type="EMBL" id="KAJ9589668.1"/>
    </source>
</evidence>
<dbReference type="CDD" id="cd00496">
    <property type="entry name" value="PheRS_alpha_core"/>
    <property type="match status" value="1"/>
</dbReference>
<evidence type="ECO:0000256" key="7">
    <source>
        <dbReference type="ARBA" id="ARBA00022840"/>
    </source>
</evidence>
<comment type="subunit">
    <text evidence="3">Monomer.</text>
</comment>
<dbReference type="InterPro" id="IPR006195">
    <property type="entry name" value="aa-tRNA-synth_II"/>
</dbReference>
<dbReference type="InterPro" id="IPR002319">
    <property type="entry name" value="Phenylalanyl-tRNA_Synthase"/>
</dbReference>
<evidence type="ECO:0000256" key="15">
    <source>
        <dbReference type="ARBA" id="ARBA00060211"/>
    </source>
</evidence>
<comment type="function">
    <text evidence="15">Is responsible for the charging of tRNA(Phe) with phenylalanine in mitochondrial translation. To a lesser extent, also catalyzes direct attachment of m-Tyr (an oxidized version of Phe) to tRNA(Phe), thereby opening the way for delivery of the misacylated tRNA to the ribosome and incorporation of ROS-damaged amino acid into proteins.</text>
</comment>
<comment type="catalytic activity">
    <reaction evidence="14">
        <text>tRNA(Phe) + L-phenylalanine + ATP = L-phenylalanyl-tRNA(Phe) + AMP + diphosphate + H(+)</text>
        <dbReference type="Rhea" id="RHEA:19413"/>
        <dbReference type="Rhea" id="RHEA-COMP:9668"/>
        <dbReference type="Rhea" id="RHEA-COMP:9699"/>
        <dbReference type="ChEBI" id="CHEBI:15378"/>
        <dbReference type="ChEBI" id="CHEBI:30616"/>
        <dbReference type="ChEBI" id="CHEBI:33019"/>
        <dbReference type="ChEBI" id="CHEBI:58095"/>
        <dbReference type="ChEBI" id="CHEBI:78442"/>
        <dbReference type="ChEBI" id="CHEBI:78531"/>
        <dbReference type="ChEBI" id="CHEBI:456215"/>
        <dbReference type="EC" id="6.1.1.20"/>
    </reaction>
</comment>
<dbReference type="SUPFAM" id="SSF55681">
    <property type="entry name" value="Class II aaRS and biotin synthetases"/>
    <property type="match status" value="1"/>
</dbReference>
<reference evidence="19" key="2">
    <citation type="submission" date="2023-05" db="EMBL/GenBank/DDBJ databases">
        <authorList>
            <person name="Fouks B."/>
        </authorList>
    </citation>
    <scope>NUCLEOTIDE SEQUENCE</scope>
    <source>
        <strain evidence="19">Stay&amp;Tobe</strain>
        <tissue evidence="19">Testes</tissue>
    </source>
</reference>
<evidence type="ECO:0000256" key="4">
    <source>
        <dbReference type="ARBA" id="ARBA00012814"/>
    </source>
</evidence>
<dbReference type="PANTHER" id="PTHR11538:SF41">
    <property type="entry name" value="PHENYLALANINE--TRNA LIGASE, MITOCHONDRIAL"/>
    <property type="match status" value="1"/>
</dbReference>
<keyword evidence="9" id="KW-0809">Transit peptide</keyword>
<dbReference type="GO" id="GO:0005524">
    <property type="term" value="F:ATP binding"/>
    <property type="evidence" value="ECO:0007669"/>
    <property type="project" value="UniProtKB-KW"/>
</dbReference>
<dbReference type="Gene3D" id="3.30.930.10">
    <property type="entry name" value="Bira Bifunctional Protein, Domain 2"/>
    <property type="match status" value="1"/>
</dbReference>
<keyword evidence="7" id="KW-0067">ATP-binding</keyword>
<dbReference type="GO" id="GO:0000049">
    <property type="term" value="F:tRNA binding"/>
    <property type="evidence" value="ECO:0007669"/>
    <property type="project" value="InterPro"/>
</dbReference>
<organism evidence="19 20">
    <name type="scientific">Diploptera punctata</name>
    <name type="common">Pacific beetle cockroach</name>
    <dbReference type="NCBI Taxonomy" id="6984"/>
    <lineage>
        <taxon>Eukaryota</taxon>
        <taxon>Metazoa</taxon>
        <taxon>Ecdysozoa</taxon>
        <taxon>Arthropoda</taxon>
        <taxon>Hexapoda</taxon>
        <taxon>Insecta</taxon>
        <taxon>Pterygota</taxon>
        <taxon>Neoptera</taxon>
        <taxon>Polyneoptera</taxon>
        <taxon>Dictyoptera</taxon>
        <taxon>Blattodea</taxon>
        <taxon>Blaberoidea</taxon>
        <taxon>Blaberidae</taxon>
        <taxon>Diplopterinae</taxon>
        <taxon>Diploptera</taxon>
    </lineage>
</organism>
<evidence type="ECO:0000256" key="6">
    <source>
        <dbReference type="ARBA" id="ARBA00022741"/>
    </source>
</evidence>
<keyword evidence="20" id="KW-1185">Reference proteome</keyword>
<keyword evidence="8" id="KW-0648">Protein biosynthesis</keyword>
<keyword evidence="5" id="KW-0436">Ligase</keyword>
<dbReference type="PANTHER" id="PTHR11538">
    <property type="entry name" value="PHENYLALANYL-TRNA SYNTHETASE"/>
    <property type="match status" value="1"/>
</dbReference>
<dbReference type="SUPFAM" id="SSF54991">
    <property type="entry name" value="Anticodon-binding domain of PheRS"/>
    <property type="match status" value="1"/>
</dbReference>
<evidence type="ECO:0000259" key="17">
    <source>
        <dbReference type="PROSITE" id="PS50862"/>
    </source>
</evidence>
<dbReference type="InterPro" id="IPR036690">
    <property type="entry name" value="Fdx_antiC-bd_sf"/>
</dbReference>
<dbReference type="InterPro" id="IPR045864">
    <property type="entry name" value="aa-tRNA-synth_II/BPL/LPL"/>
</dbReference>
<evidence type="ECO:0000256" key="1">
    <source>
        <dbReference type="ARBA" id="ARBA00004305"/>
    </source>
</evidence>
<dbReference type="GO" id="GO:0006432">
    <property type="term" value="P:phenylalanyl-tRNA aminoacylation"/>
    <property type="evidence" value="ECO:0007669"/>
    <property type="project" value="InterPro"/>
</dbReference>
<evidence type="ECO:0000256" key="14">
    <source>
        <dbReference type="ARBA" id="ARBA00049255"/>
    </source>
</evidence>
<dbReference type="FunFam" id="3.30.930.10:FF:000041">
    <property type="entry name" value="Phenylalanyl-tRNA synthetase 2, mitochondrial"/>
    <property type="match status" value="1"/>
</dbReference>
<evidence type="ECO:0000256" key="5">
    <source>
        <dbReference type="ARBA" id="ARBA00022598"/>
    </source>
</evidence>
<dbReference type="FunFam" id="3.30.70.380:FF:000002">
    <property type="entry name" value="phenylalanine--tRNA ligase, mitochondrial"/>
    <property type="match status" value="1"/>
</dbReference>
<feature type="domain" description="Aminoacyl-transfer RNA synthetases class-II family profile" evidence="17">
    <location>
        <begin position="153"/>
        <end position="335"/>
    </location>
</feature>